<evidence type="ECO:0000313" key="3">
    <source>
        <dbReference type="EMBL" id="KAF5325385.1"/>
    </source>
</evidence>
<evidence type="ECO:0000256" key="1">
    <source>
        <dbReference type="SAM" id="Coils"/>
    </source>
</evidence>
<evidence type="ECO:0000259" key="2">
    <source>
        <dbReference type="Pfam" id="PF12937"/>
    </source>
</evidence>
<dbReference type="InterPro" id="IPR036047">
    <property type="entry name" value="F-box-like_dom_sf"/>
</dbReference>
<evidence type="ECO:0000313" key="4">
    <source>
        <dbReference type="Proteomes" id="UP000567179"/>
    </source>
</evidence>
<organism evidence="3 4">
    <name type="scientific">Psilocybe cf. subviscida</name>
    <dbReference type="NCBI Taxonomy" id="2480587"/>
    <lineage>
        <taxon>Eukaryota</taxon>
        <taxon>Fungi</taxon>
        <taxon>Dikarya</taxon>
        <taxon>Basidiomycota</taxon>
        <taxon>Agaricomycotina</taxon>
        <taxon>Agaricomycetes</taxon>
        <taxon>Agaricomycetidae</taxon>
        <taxon>Agaricales</taxon>
        <taxon>Agaricineae</taxon>
        <taxon>Strophariaceae</taxon>
        <taxon>Psilocybe</taxon>
    </lineage>
</organism>
<comment type="caution">
    <text evidence="3">The sequence shown here is derived from an EMBL/GenBank/DDBJ whole genome shotgun (WGS) entry which is preliminary data.</text>
</comment>
<proteinExistence type="predicted"/>
<reference evidence="3 4" key="1">
    <citation type="journal article" date="2020" name="ISME J.">
        <title>Uncovering the hidden diversity of litter-decomposition mechanisms in mushroom-forming fungi.</title>
        <authorList>
            <person name="Floudas D."/>
            <person name="Bentzer J."/>
            <person name="Ahren D."/>
            <person name="Johansson T."/>
            <person name="Persson P."/>
            <person name="Tunlid A."/>
        </authorList>
    </citation>
    <scope>NUCLEOTIDE SEQUENCE [LARGE SCALE GENOMIC DNA]</scope>
    <source>
        <strain evidence="3 4">CBS 101986</strain>
    </source>
</reference>
<dbReference type="InterPro" id="IPR001810">
    <property type="entry name" value="F-box_dom"/>
</dbReference>
<keyword evidence="4" id="KW-1185">Reference proteome</keyword>
<protein>
    <recommendedName>
        <fullName evidence="2">F-box domain-containing protein</fullName>
    </recommendedName>
</protein>
<gene>
    <name evidence="3" type="ORF">D9619_010052</name>
</gene>
<feature type="coiled-coil region" evidence="1">
    <location>
        <begin position="136"/>
        <end position="163"/>
    </location>
</feature>
<dbReference type="OrthoDB" id="2636056at2759"/>
<feature type="domain" description="F-box" evidence="2">
    <location>
        <begin position="40"/>
        <end position="86"/>
    </location>
</feature>
<dbReference type="SUPFAM" id="SSF81383">
    <property type="entry name" value="F-box domain"/>
    <property type="match status" value="1"/>
</dbReference>
<dbReference type="Gene3D" id="1.20.1280.50">
    <property type="match status" value="1"/>
</dbReference>
<sequence length="202" mass="23003">MDKRTHSELVQRPKDEDLTIHAVIEQAEEPPSSGNRCTHISKLPNETLLVIFMVMKDDKGSVSAIARTCHHWRSLVIGAPLFWTNIRGFKHKYTLLLLDRSKLAPLDVEFDSFTPTATILATLNHFERIRTLSIGWQSATSALNKAQELLSNLNREAILLEDLSIGACTDRSEHFTFSFDAFRLTSRLHTLPLRHSFRLGRL</sequence>
<keyword evidence="1" id="KW-0175">Coiled coil</keyword>
<accession>A0A8H5BL42</accession>
<name>A0A8H5BL42_9AGAR</name>
<dbReference type="AlphaFoldDB" id="A0A8H5BL42"/>
<dbReference type="Proteomes" id="UP000567179">
    <property type="component" value="Unassembled WGS sequence"/>
</dbReference>
<dbReference type="EMBL" id="JAACJJ010000015">
    <property type="protein sequence ID" value="KAF5325385.1"/>
    <property type="molecule type" value="Genomic_DNA"/>
</dbReference>
<dbReference type="Pfam" id="PF12937">
    <property type="entry name" value="F-box-like"/>
    <property type="match status" value="1"/>
</dbReference>